<reference evidence="1" key="1">
    <citation type="journal article" date="2015" name="Nature">
        <title>Complex archaea that bridge the gap between prokaryotes and eukaryotes.</title>
        <authorList>
            <person name="Spang A."/>
            <person name="Saw J.H."/>
            <person name="Jorgensen S.L."/>
            <person name="Zaremba-Niedzwiedzka K."/>
            <person name="Martijn J."/>
            <person name="Lind A.E."/>
            <person name="van Eijk R."/>
            <person name="Schleper C."/>
            <person name="Guy L."/>
            <person name="Ettema T.J."/>
        </authorList>
    </citation>
    <scope>NUCLEOTIDE SEQUENCE</scope>
</reference>
<gene>
    <name evidence="1" type="ORF">LCGC14_2935840</name>
</gene>
<name>A0A0F8XJD4_9ZZZZ</name>
<proteinExistence type="predicted"/>
<dbReference type="EMBL" id="LAZR01058737">
    <property type="protein sequence ID" value="KKK69257.1"/>
    <property type="molecule type" value="Genomic_DNA"/>
</dbReference>
<dbReference type="AlphaFoldDB" id="A0A0F8XJD4"/>
<evidence type="ECO:0008006" key="2">
    <source>
        <dbReference type="Google" id="ProtNLM"/>
    </source>
</evidence>
<accession>A0A0F8XJD4</accession>
<sequence length="271" mass="29261">MSAPFAPLTYLKNLFAPVQKRQLEAATAGRRWQMIGGDARSSIHGGAATVSARAAHYALNNPHGAKIAQALPDNLIGHGIKPIAQVEDEDTRRGLHRAFLTWTDRADASGAGDFFAMQHHATRDMVVNGEALFLWVTAPDGAPQLQRLHAEQLDRSYTKEISQTHYAVQGVEFDRVTGARVAYHIRPGTGHGQAGFSAGHYAGAMPPQRFAAQSVIHMFRALVPGQVRGLSWFAPILLTANELDQLSDALLVRAKVAALHAGFIYDADGTG</sequence>
<organism evidence="1">
    <name type="scientific">marine sediment metagenome</name>
    <dbReference type="NCBI Taxonomy" id="412755"/>
    <lineage>
        <taxon>unclassified sequences</taxon>
        <taxon>metagenomes</taxon>
        <taxon>ecological metagenomes</taxon>
    </lineage>
</organism>
<comment type="caution">
    <text evidence="1">The sequence shown here is derived from an EMBL/GenBank/DDBJ whole genome shotgun (WGS) entry which is preliminary data.</text>
</comment>
<feature type="non-terminal residue" evidence="1">
    <location>
        <position position="271"/>
    </location>
</feature>
<evidence type="ECO:0000313" key="1">
    <source>
        <dbReference type="EMBL" id="KKK69257.1"/>
    </source>
</evidence>
<dbReference type="GO" id="GO:0005198">
    <property type="term" value="F:structural molecule activity"/>
    <property type="evidence" value="ECO:0007669"/>
    <property type="project" value="InterPro"/>
</dbReference>
<dbReference type="InterPro" id="IPR006429">
    <property type="entry name" value="Phage_lambda_portal"/>
</dbReference>
<protein>
    <recommendedName>
        <fullName evidence="2">Phage portal protein</fullName>
    </recommendedName>
</protein>
<dbReference type="Pfam" id="PF05136">
    <property type="entry name" value="Phage_portal_2"/>
    <property type="match status" value="1"/>
</dbReference>
<dbReference type="GO" id="GO:0019068">
    <property type="term" value="P:virion assembly"/>
    <property type="evidence" value="ECO:0007669"/>
    <property type="project" value="InterPro"/>
</dbReference>